<dbReference type="InterPro" id="IPR051450">
    <property type="entry name" value="Gfo/Idh/MocA_Oxidoreductases"/>
</dbReference>
<dbReference type="Gene3D" id="3.30.360.10">
    <property type="entry name" value="Dihydrodipicolinate Reductase, domain 2"/>
    <property type="match status" value="1"/>
</dbReference>
<dbReference type="SUPFAM" id="SSF55347">
    <property type="entry name" value="Glyceraldehyde-3-phosphate dehydrogenase-like, C-terminal domain"/>
    <property type="match status" value="1"/>
</dbReference>
<evidence type="ECO:0000256" key="1">
    <source>
        <dbReference type="ARBA" id="ARBA00010928"/>
    </source>
</evidence>
<dbReference type="AlphaFoldDB" id="A0A4U0S249"/>
<keyword evidence="4" id="KW-1185">Reference proteome</keyword>
<name>A0A4U0S249_9ACTN</name>
<dbReference type="Pfam" id="PF02894">
    <property type="entry name" value="GFO_IDH_MocA_C"/>
    <property type="match status" value="1"/>
</dbReference>
<dbReference type="RefSeq" id="WP_136728729.1">
    <property type="nucleotide sequence ID" value="NZ_SUMC01000060.1"/>
</dbReference>
<evidence type="ECO:0000313" key="3">
    <source>
        <dbReference type="EMBL" id="TKA02926.1"/>
    </source>
</evidence>
<gene>
    <name evidence="3" type="ORF">FCI23_37955</name>
</gene>
<dbReference type="Gene3D" id="3.40.50.720">
    <property type="entry name" value="NAD(P)-binding Rossmann-like Domain"/>
    <property type="match status" value="1"/>
</dbReference>
<comment type="similarity">
    <text evidence="1">Belongs to the Gfo/Idh/MocA family.</text>
</comment>
<comment type="caution">
    <text evidence="3">The sequence shown here is derived from an EMBL/GenBank/DDBJ whole genome shotgun (WGS) entry which is preliminary data.</text>
</comment>
<dbReference type="EMBL" id="SUMC01000060">
    <property type="protein sequence ID" value="TKA02926.1"/>
    <property type="molecule type" value="Genomic_DNA"/>
</dbReference>
<organism evidence="3 4">
    <name type="scientific">Actinacidiphila oryziradicis</name>
    <dbReference type="NCBI Taxonomy" id="2571141"/>
    <lineage>
        <taxon>Bacteria</taxon>
        <taxon>Bacillati</taxon>
        <taxon>Actinomycetota</taxon>
        <taxon>Actinomycetes</taxon>
        <taxon>Kitasatosporales</taxon>
        <taxon>Streptomycetaceae</taxon>
        <taxon>Actinacidiphila</taxon>
    </lineage>
</organism>
<dbReference type="SUPFAM" id="SSF51735">
    <property type="entry name" value="NAD(P)-binding Rossmann-fold domains"/>
    <property type="match status" value="1"/>
</dbReference>
<reference evidence="3 4" key="1">
    <citation type="submission" date="2019-04" db="EMBL/GenBank/DDBJ databases">
        <title>Streptomyces oryziradicis sp. nov., a novel actinomycete isolated from rhizosphere soil of rice (Oryza sativa L.).</title>
        <authorList>
            <person name="Li C."/>
        </authorList>
    </citation>
    <scope>NUCLEOTIDE SEQUENCE [LARGE SCALE GENOMIC DNA]</scope>
    <source>
        <strain evidence="3 4">NEAU-C40</strain>
    </source>
</reference>
<proteinExistence type="inferred from homology"/>
<dbReference type="PANTHER" id="PTHR43377">
    <property type="entry name" value="BILIVERDIN REDUCTASE A"/>
    <property type="match status" value="1"/>
</dbReference>
<dbReference type="InterPro" id="IPR036291">
    <property type="entry name" value="NAD(P)-bd_dom_sf"/>
</dbReference>
<feature type="domain" description="Gfo/Idh/MocA-like oxidoreductase C-terminal" evidence="2">
    <location>
        <begin position="159"/>
        <end position="317"/>
    </location>
</feature>
<dbReference type="OrthoDB" id="9792085at2"/>
<dbReference type="Proteomes" id="UP000305778">
    <property type="component" value="Unassembled WGS sequence"/>
</dbReference>
<evidence type="ECO:0000313" key="4">
    <source>
        <dbReference type="Proteomes" id="UP000305778"/>
    </source>
</evidence>
<accession>A0A4U0S249</accession>
<protein>
    <submittedName>
        <fullName evidence="3">Gfo/Idh/MocA family oxidoreductase</fullName>
    </submittedName>
</protein>
<evidence type="ECO:0000259" key="2">
    <source>
        <dbReference type="Pfam" id="PF02894"/>
    </source>
</evidence>
<dbReference type="PANTHER" id="PTHR43377:SF1">
    <property type="entry name" value="BILIVERDIN REDUCTASE A"/>
    <property type="match status" value="1"/>
</dbReference>
<sequence length="317" mass="32231">MKIAVLSSDPHRAQEYLSPLSALPDLDPVTAGPDGWDEVLAQRPDAVVVTGELTGHRDLTTRLAEAGAPVLAEHPSPVATATAAVAKIDAAESAATATAAATAVAAAEAMVAAGIRLTFASPGRCGPIFAAVRRAITENKHVGELTTIHGAYHDSGRPGPALAGNAPVLLDMVESVLGGDPAVSVYAQVNTILSGDPEVDSAALLTVRHASGVVVSLDASWSPTIAATGPVMTFIGDRAGIEYTGRPRLLDGFDATTAGARWEPGGTDARQLMLAEFAAAVRDGEQPAGPDGAAGLRTLRIVEAAYASARTGQVVDL</sequence>
<dbReference type="InterPro" id="IPR004104">
    <property type="entry name" value="Gfo/Idh/MocA-like_OxRdtase_C"/>
</dbReference>